<keyword evidence="3" id="KW-1185">Reference proteome</keyword>
<evidence type="ECO:0000313" key="2">
    <source>
        <dbReference type="EMBL" id="KJZ70135.1"/>
    </source>
</evidence>
<evidence type="ECO:0000313" key="3">
    <source>
        <dbReference type="Proteomes" id="UP000054481"/>
    </source>
</evidence>
<accession>A0A0F7ZK13</accession>
<name>A0A0F7ZK13_9HYPO</name>
<sequence>MDLSQLPSELARAVERHLAHSQAAGSSPQTQYPSSAQVVPVDESDETESMSESGEAQAEPPQRTDRRRVMTQKRLDQLAAARAAKKRKEESHAKETGPASHVALDGVQRPQTELSEIRQRLEEQISHSRQQGEQIQQLLNALSEKGPRRRSRSPEHEPRPYKRIRERSPIYEPKNKNQVQIQQFRGTSAAELSTFVGTLEWVFREHPRHYQDEQRRIRLAAGHLSQTLRRDFLDNLQLKFNGSEENMTWGDMQDWLWSNINNPRGRTRNAYTALTTLKQKPRQSFRDFFREYRAIESEFPHTIPDWLRIEMFLFCCNRDIKDLFRSQNYPKSWNDLVEKGHEYDDDFHRGYRNDRDTSHSGLANNTG</sequence>
<dbReference type="Proteomes" id="UP000054481">
    <property type="component" value="Unassembled WGS sequence"/>
</dbReference>
<dbReference type="OrthoDB" id="4959135at2759"/>
<gene>
    <name evidence="2" type="ORF">HIM_10476</name>
</gene>
<feature type="region of interest" description="Disordered" evidence="1">
    <location>
        <begin position="142"/>
        <end position="168"/>
    </location>
</feature>
<feature type="region of interest" description="Disordered" evidence="1">
    <location>
        <begin position="13"/>
        <end position="110"/>
    </location>
</feature>
<dbReference type="AlphaFoldDB" id="A0A0F7ZK13"/>
<dbReference type="EMBL" id="KQ030646">
    <property type="protein sequence ID" value="KJZ70135.1"/>
    <property type="molecule type" value="Genomic_DNA"/>
</dbReference>
<evidence type="ECO:0008006" key="4">
    <source>
        <dbReference type="Google" id="ProtNLM"/>
    </source>
</evidence>
<organism evidence="2 3">
    <name type="scientific">Hirsutella minnesotensis 3608</name>
    <dbReference type="NCBI Taxonomy" id="1043627"/>
    <lineage>
        <taxon>Eukaryota</taxon>
        <taxon>Fungi</taxon>
        <taxon>Dikarya</taxon>
        <taxon>Ascomycota</taxon>
        <taxon>Pezizomycotina</taxon>
        <taxon>Sordariomycetes</taxon>
        <taxon>Hypocreomycetidae</taxon>
        <taxon>Hypocreales</taxon>
        <taxon>Ophiocordycipitaceae</taxon>
        <taxon>Hirsutella</taxon>
    </lineage>
</organism>
<proteinExistence type="predicted"/>
<feature type="compositionally biased region" description="Basic and acidic residues" evidence="1">
    <location>
        <begin position="62"/>
        <end position="76"/>
    </location>
</feature>
<feature type="compositionally biased region" description="Polar residues" evidence="1">
    <location>
        <begin position="23"/>
        <end position="37"/>
    </location>
</feature>
<evidence type="ECO:0000256" key="1">
    <source>
        <dbReference type="SAM" id="MobiDB-lite"/>
    </source>
</evidence>
<reference evidence="2 3" key="1">
    <citation type="journal article" date="2014" name="Genome Biol. Evol.">
        <title>Comparative genomics and transcriptomics analyses reveal divergent lifestyle features of nematode endoparasitic fungus Hirsutella minnesotensis.</title>
        <authorList>
            <person name="Lai Y."/>
            <person name="Liu K."/>
            <person name="Zhang X."/>
            <person name="Zhang X."/>
            <person name="Li K."/>
            <person name="Wang N."/>
            <person name="Shu C."/>
            <person name="Wu Y."/>
            <person name="Wang C."/>
            <person name="Bushley K.E."/>
            <person name="Xiang M."/>
            <person name="Liu X."/>
        </authorList>
    </citation>
    <scope>NUCLEOTIDE SEQUENCE [LARGE SCALE GENOMIC DNA]</scope>
    <source>
        <strain evidence="2 3">3608</strain>
    </source>
</reference>
<protein>
    <recommendedName>
        <fullName evidence="4">Retrotransposon gag domain-containing protein</fullName>
    </recommendedName>
</protein>